<proteinExistence type="predicted"/>
<feature type="transmembrane region" description="Helical" evidence="1">
    <location>
        <begin position="47"/>
        <end position="80"/>
    </location>
</feature>
<accession>A0ABX9AGQ0</accession>
<reference evidence="2 3" key="1">
    <citation type="submission" date="2021-08" db="EMBL/GenBank/DDBJ databases">
        <title>Culture and genomic analysis of Symbiopectobacterium purcellii sp. nov. gen. nov., isolated from the leafhopper Empoasca decipiens.</title>
        <authorList>
            <person name="Nadal-Jimenez P."/>
            <person name="Siozios S."/>
            <person name="Halliday N."/>
            <person name="Camara M."/>
            <person name="Hurst G.D.D."/>
        </authorList>
    </citation>
    <scope>NUCLEOTIDE SEQUENCE [LARGE SCALE GENOMIC DNA]</scope>
    <source>
        <strain evidence="2 3">SyEd1</strain>
    </source>
</reference>
<keyword evidence="1" id="KW-0812">Transmembrane</keyword>
<dbReference type="Pfam" id="PF19744">
    <property type="entry name" value="DUF6232"/>
    <property type="match status" value="1"/>
</dbReference>
<protein>
    <submittedName>
        <fullName evidence="2">DUF6232 family protein</fullName>
    </submittedName>
</protein>
<dbReference type="RefSeq" id="WP_222157463.1">
    <property type="nucleotide sequence ID" value="NZ_CP081864.1"/>
</dbReference>
<sequence>MDEIEFYKGGNVSITNARFLVGSTTYAMNGVTSVKRGKTDPSKAAPVIAGLIGLAMVFVATTFLFKAIGVGLFLLAVVWFRSIKPEYIVVLNSASGESQALSSQDVKYINDVINALNEAIIHRG</sequence>
<keyword evidence="1" id="KW-1133">Transmembrane helix</keyword>
<dbReference type="Proteomes" id="UP000825886">
    <property type="component" value="Chromosome"/>
</dbReference>
<organism evidence="2 3">
    <name type="scientific">Symbiopectobacterium purcellii</name>
    <dbReference type="NCBI Taxonomy" id="2871826"/>
    <lineage>
        <taxon>Bacteria</taxon>
        <taxon>Pseudomonadati</taxon>
        <taxon>Pseudomonadota</taxon>
        <taxon>Gammaproteobacteria</taxon>
        <taxon>Enterobacterales</taxon>
        <taxon>Enterobacteriaceae</taxon>
    </lineage>
</organism>
<gene>
    <name evidence="2" type="ORF">K6K13_13335</name>
</gene>
<evidence type="ECO:0000256" key="1">
    <source>
        <dbReference type="SAM" id="Phobius"/>
    </source>
</evidence>
<dbReference type="InterPro" id="IPR045629">
    <property type="entry name" value="DUF6232"/>
</dbReference>
<keyword evidence="3" id="KW-1185">Reference proteome</keyword>
<name>A0ABX9AGQ0_9ENTR</name>
<dbReference type="EMBL" id="CP081864">
    <property type="protein sequence ID" value="QZN94339.1"/>
    <property type="molecule type" value="Genomic_DNA"/>
</dbReference>
<evidence type="ECO:0000313" key="3">
    <source>
        <dbReference type="Proteomes" id="UP000825886"/>
    </source>
</evidence>
<keyword evidence="1" id="KW-0472">Membrane</keyword>
<evidence type="ECO:0000313" key="2">
    <source>
        <dbReference type="EMBL" id="QZN94339.1"/>
    </source>
</evidence>